<keyword evidence="2 7" id="KW-0813">Transport</keyword>
<feature type="transmembrane region" description="Helical" evidence="7">
    <location>
        <begin position="236"/>
        <end position="254"/>
    </location>
</feature>
<feature type="domain" description="ABC transmembrane type-1" evidence="8">
    <location>
        <begin position="74"/>
        <end position="254"/>
    </location>
</feature>
<evidence type="ECO:0000256" key="2">
    <source>
        <dbReference type="ARBA" id="ARBA00022448"/>
    </source>
</evidence>
<evidence type="ECO:0000313" key="10">
    <source>
        <dbReference type="Proteomes" id="UP001142292"/>
    </source>
</evidence>
<dbReference type="Proteomes" id="UP001142292">
    <property type="component" value="Unassembled WGS sequence"/>
</dbReference>
<accession>A0ABQ5ST05</accession>
<gene>
    <name evidence="9" type="primary">ssuC_1</name>
    <name evidence="9" type="ORF">GCM10017579_08310</name>
</gene>
<evidence type="ECO:0000256" key="3">
    <source>
        <dbReference type="ARBA" id="ARBA00022475"/>
    </source>
</evidence>
<dbReference type="PANTHER" id="PTHR30151">
    <property type="entry name" value="ALKANE SULFONATE ABC TRANSPORTER-RELATED, MEMBRANE SUBUNIT"/>
    <property type="match status" value="1"/>
</dbReference>
<sequence length="273" mass="28897">MTVATVPVAGTRTERVAGRGRDATLGVLGLLVVVGLVEALPRLGIVNDRYLPPASAMFTELAGQLGEAAFWTALGDTLRGWALGLAVAMAAGIVLGVLIGSVGILRDLTASTIEFLRPIPSVALIPLVVLLYGSRPTSALVLVVYAAFWQILVQVLYGVADVDPVVRDTARSYRFSRLAIIRTVVWPTALPYVMTGFRLAASVALILEITAELIIGVPGLGKSIGVAQSSGAVEKTYALVIVVGIIGVAVNLLARALERRTLRWHVSVRREAR</sequence>
<evidence type="ECO:0000313" key="9">
    <source>
        <dbReference type="EMBL" id="GLJ66795.1"/>
    </source>
</evidence>
<keyword evidence="6 7" id="KW-0472">Membrane</keyword>
<evidence type="ECO:0000256" key="5">
    <source>
        <dbReference type="ARBA" id="ARBA00022989"/>
    </source>
</evidence>
<reference evidence="9" key="1">
    <citation type="journal article" date="2014" name="Int. J. Syst. Evol. Microbiol.">
        <title>Complete genome of a new Firmicutes species belonging to the dominant human colonic microbiota ('Ruminococcus bicirculans') reveals two chromosomes and a selective capacity to utilize plant glucans.</title>
        <authorList>
            <consortium name="NISC Comparative Sequencing Program"/>
            <person name="Wegmann U."/>
            <person name="Louis P."/>
            <person name="Goesmann A."/>
            <person name="Henrissat B."/>
            <person name="Duncan S.H."/>
            <person name="Flint H.J."/>
        </authorList>
    </citation>
    <scope>NUCLEOTIDE SEQUENCE</scope>
    <source>
        <strain evidence="9">VKM Ac-1246</strain>
    </source>
</reference>
<evidence type="ECO:0000256" key="1">
    <source>
        <dbReference type="ARBA" id="ARBA00004651"/>
    </source>
</evidence>
<comment type="caution">
    <text evidence="9">The sequence shown here is derived from an EMBL/GenBank/DDBJ whole genome shotgun (WGS) entry which is preliminary data.</text>
</comment>
<feature type="transmembrane region" description="Helical" evidence="7">
    <location>
        <begin position="139"/>
        <end position="159"/>
    </location>
</feature>
<keyword evidence="4 7" id="KW-0812">Transmembrane</keyword>
<dbReference type="InterPro" id="IPR000515">
    <property type="entry name" value="MetI-like"/>
</dbReference>
<dbReference type="EMBL" id="BSEL01000002">
    <property type="protein sequence ID" value="GLJ66795.1"/>
    <property type="molecule type" value="Genomic_DNA"/>
</dbReference>
<name>A0ABQ5ST05_9ACTN</name>
<dbReference type="Gene3D" id="1.10.3720.10">
    <property type="entry name" value="MetI-like"/>
    <property type="match status" value="1"/>
</dbReference>
<keyword evidence="3" id="KW-1003">Cell membrane</keyword>
<evidence type="ECO:0000259" key="8">
    <source>
        <dbReference type="PROSITE" id="PS50928"/>
    </source>
</evidence>
<proteinExistence type="inferred from homology"/>
<organism evidence="9 10">
    <name type="scientific">Nocardioides luteus</name>
    <dbReference type="NCBI Taxonomy" id="1844"/>
    <lineage>
        <taxon>Bacteria</taxon>
        <taxon>Bacillati</taxon>
        <taxon>Actinomycetota</taxon>
        <taxon>Actinomycetes</taxon>
        <taxon>Propionibacteriales</taxon>
        <taxon>Nocardioidaceae</taxon>
        <taxon>Nocardioides</taxon>
    </lineage>
</organism>
<feature type="transmembrane region" description="Helical" evidence="7">
    <location>
        <begin position="81"/>
        <end position="103"/>
    </location>
</feature>
<comment type="similarity">
    <text evidence="7">Belongs to the binding-protein-dependent transport system permease family.</text>
</comment>
<evidence type="ECO:0000256" key="6">
    <source>
        <dbReference type="ARBA" id="ARBA00023136"/>
    </source>
</evidence>
<dbReference type="PANTHER" id="PTHR30151:SF16">
    <property type="entry name" value="ABC TRANSPORTER PERMEASE PROTEIN"/>
    <property type="match status" value="1"/>
</dbReference>
<dbReference type="PROSITE" id="PS50928">
    <property type="entry name" value="ABC_TM1"/>
    <property type="match status" value="1"/>
</dbReference>
<dbReference type="CDD" id="cd06261">
    <property type="entry name" value="TM_PBP2"/>
    <property type="match status" value="1"/>
</dbReference>
<evidence type="ECO:0000256" key="7">
    <source>
        <dbReference type="RuleBase" id="RU363032"/>
    </source>
</evidence>
<feature type="transmembrane region" description="Helical" evidence="7">
    <location>
        <begin position="25"/>
        <end position="45"/>
    </location>
</feature>
<dbReference type="SUPFAM" id="SSF161098">
    <property type="entry name" value="MetI-like"/>
    <property type="match status" value="1"/>
</dbReference>
<dbReference type="RefSeq" id="WP_189120533.1">
    <property type="nucleotide sequence ID" value="NZ_BMRK01000025.1"/>
</dbReference>
<comment type="subcellular location">
    <subcellularLocation>
        <location evidence="1 7">Cell membrane</location>
        <topology evidence="1 7">Multi-pass membrane protein</topology>
    </subcellularLocation>
</comment>
<evidence type="ECO:0000256" key="4">
    <source>
        <dbReference type="ARBA" id="ARBA00022692"/>
    </source>
</evidence>
<feature type="transmembrane region" description="Helical" evidence="7">
    <location>
        <begin position="115"/>
        <end position="133"/>
    </location>
</feature>
<dbReference type="Pfam" id="PF00528">
    <property type="entry name" value="BPD_transp_1"/>
    <property type="match status" value="1"/>
</dbReference>
<keyword evidence="10" id="KW-1185">Reference proteome</keyword>
<keyword evidence="5 7" id="KW-1133">Transmembrane helix</keyword>
<protein>
    <submittedName>
        <fullName evidence="9">Nitrate ABC transporter permease</fullName>
    </submittedName>
</protein>
<dbReference type="InterPro" id="IPR035906">
    <property type="entry name" value="MetI-like_sf"/>
</dbReference>
<reference evidence="9" key="2">
    <citation type="submission" date="2023-01" db="EMBL/GenBank/DDBJ databases">
        <authorList>
            <person name="Sun Q."/>
            <person name="Evtushenko L."/>
        </authorList>
    </citation>
    <scope>NUCLEOTIDE SEQUENCE</scope>
    <source>
        <strain evidence="9">VKM Ac-1246</strain>
    </source>
</reference>